<dbReference type="RefSeq" id="WP_139465369.1">
    <property type="nucleotide sequence ID" value="NZ_VDHJ01000005.1"/>
</dbReference>
<reference evidence="2 3" key="1">
    <citation type="submission" date="2019-06" db="EMBL/GenBank/DDBJ databases">
        <authorList>
            <person name="Li J."/>
        </authorList>
    </citation>
    <scope>NUCLEOTIDE SEQUENCE [LARGE SCALE GENOMIC DNA]</scope>
    <source>
        <strain evidence="2 3">LMG 28165</strain>
    </source>
</reference>
<name>A0A5C4U6E2_9CORY</name>
<dbReference type="EMBL" id="VDHJ01000005">
    <property type="protein sequence ID" value="TNL98524.1"/>
    <property type="molecule type" value="Genomic_DNA"/>
</dbReference>
<sequence>MATMRDAVLTRAAQLEHMHARWKTRKHGWLVRPATIALGALVVIIGIIAIPLPGQGWLITFAGISILALEVAWARRLLTWGLATFDRVSTWYRAQPRWLRWLIMTLFTLITIATLALVAWASWFYGGLDWLSPAFEFLGLERRR</sequence>
<organism evidence="2 3">
    <name type="scientific">Corynebacterium tapiri</name>
    <dbReference type="NCBI Taxonomy" id="1448266"/>
    <lineage>
        <taxon>Bacteria</taxon>
        <taxon>Bacillati</taxon>
        <taxon>Actinomycetota</taxon>
        <taxon>Actinomycetes</taxon>
        <taxon>Mycobacteriales</taxon>
        <taxon>Corynebacteriaceae</taxon>
        <taxon>Corynebacterium</taxon>
    </lineage>
</organism>
<feature type="transmembrane region" description="Helical" evidence="1">
    <location>
        <begin position="99"/>
        <end position="125"/>
    </location>
</feature>
<feature type="transmembrane region" description="Helical" evidence="1">
    <location>
        <begin position="29"/>
        <end position="50"/>
    </location>
</feature>
<dbReference type="NCBIfam" id="TIGR02611">
    <property type="entry name" value="TIGR02611 family protein"/>
    <property type="match status" value="1"/>
</dbReference>
<protein>
    <submittedName>
        <fullName evidence="2">TIGR02611 family protein</fullName>
    </submittedName>
</protein>
<dbReference type="Pfam" id="PF09656">
    <property type="entry name" value="PGPGW"/>
    <property type="match status" value="1"/>
</dbReference>
<evidence type="ECO:0000256" key="1">
    <source>
        <dbReference type="SAM" id="Phobius"/>
    </source>
</evidence>
<dbReference type="OrthoDB" id="3295542at2"/>
<keyword evidence="1" id="KW-0812">Transmembrane</keyword>
<comment type="caution">
    <text evidence="2">The sequence shown here is derived from an EMBL/GenBank/DDBJ whole genome shotgun (WGS) entry which is preliminary data.</text>
</comment>
<evidence type="ECO:0000313" key="2">
    <source>
        <dbReference type="EMBL" id="TNL98524.1"/>
    </source>
</evidence>
<evidence type="ECO:0000313" key="3">
    <source>
        <dbReference type="Proteomes" id="UP000312032"/>
    </source>
</evidence>
<dbReference type="AlphaFoldDB" id="A0A5C4U6E2"/>
<keyword evidence="1" id="KW-1133">Transmembrane helix</keyword>
<dbReference type="InterPro" id="IPR019099">
    <property type="entry name" value="Uncharacterised_PGPGW_TM"/>
</dbReference>
<dbReference type="InterPro" id="IPR013434">
    <property type="entry name" value="CHP02611"/>
</dbReference>
<dbReference type="Proteomes" id="UP000312032">
    <property type="component" value="Unassembled WGS sequence"/>
</dbReference>
<keyword evidence="1" id="KW-0472">Membrane</keyword>
<proteinExistence type="predicted"/>
<accession>A0A5C4U6E2</accession>
<keyword evidence="3" id="KW-1185">Reference proteome</keyword>
<feature type="transmembrane region" description="Helical" evidence="1">
    <location>
        <begin position="56"/>
        <end position="78"/>
    </location>
</feature>
<gene>
    <name evidence="2" type="ORF">FHE74_04810</name>
</gene>